<dbReference type="SUPFAM" id="SSF51905">
    <property type="entry name" value="FAD/NAD(P)-binding domain"/>
    <property type="match status" value="1"/>
</dbReference>
<dbReference type="InterPro" id="IPR028261">
    <property type="entry name" value="DPD_II"/>
</dbReference>
<dbReference type="GO" id="GO:0046872">
    <property type="term" value="F:metal ion binding"/>
    <property type="evidence" value="ECO:0007669"/>
    <property type="project" value="UniProtKB-KW"/>
</dbReference>
<evidence type="ECO:0000256" key="2">
    <source>
        <dbReference type="ARBA" id="ARBA00022723"/>
    </source>
</evidence>
<keyword evidence="8" id="KW-1185">Reference proteome</keyword>
<dbReference type="OrthoDB" id="9803192at2"/>
<dbReference type="PROSITE" id="PS51379">
    <property type="entry name" value="4FE4S_FER_2"/>
    <property type="match status" value="1"/>
</dbReference>
<evidence type="ECO:0000256" key="5">
    <source>
        <dbReference type="ARBA" id="ARBA00023014"/>
    </source>
</evidence>
<organism evidence="7 8">
    <name type="scientific">Syntrophobacter fumaroxidans (strain DSM 10017 / MPOB)</name>
    <dbReference type="NCBI Taxonomy" id="335543"/>
    <lineage>
        <taxon>Bacteria</taxon>
        <taxon>Pseudomonadati</taxon>
        <taxon>Thermodesulfobacteriota</taxon>
        <taxon>Syntrophobacteria</taxon>
        <taxon>Syntrophobacterales</taxon>
        <taxon>Syntrophobacteraceae</taxon>
        <taxon>Syntrophobacter</taxon>
    </lineage>
</organism>
<dbReference type="NCBIfam" id="NF045663">
    <property type="entry name" value="diclust_near_Sec"/>
    <property type="match status" value="1"/>
</dbReference>
<dbReference type="Pfam" id="PF02754">
    <property type="entry name" value="CCG"/>
    <property type="match status" value="2"/>
</dbReference>
<dbReference type="Pfam" id="PF13450">
    <property type="entry name" value="NAD_binding_8"/>
    <property type="match status" value="1"/>
</dbReference>
<gene>
    <name evidence="7" type="ordered locus">Sfum_1311</name>
</gene>
<reference evidence="7 8" key="1">
    <citation type="submission" date="2006-10" db="EMBL/GenBank/DDBJ databases">
        <title>Complete sequence of Syntrophobacter fumaroxidans MPOB.</title>
        <authorList>
            <consortium name="US DOE Joint Genome Institute"/>
            <person name="Copeland A."/>
            <person name="Lucas S."/>
            <person name="Lapidus A."/>
            <person name="Barry K."/>
            <person name="Detter J.C."/>
            <person name="Glavina del Rio T."/>
            <person name="Hammon N."/>
            <person name="Israni S."/>
            <person name="Pitluck S."/>
            <person name="Goltsman E.G."/>
            <person name="Martinez M."/>
            <person name="Schmutz J."/>
            <person name="Larimer F."/>
            <person name="Land M."/>
            <person name="Hauser L."/>
            <person name="Kyrpides N."/>
            <person name="Kim E."/>
            <person name="Boone D.R."/>
            <person name="Brockman F."/>
            <person name="Culley D."/>
            <person name="Ferry J."/>
            <person name="Gunsalus R."/>
            <person name="McInerney M.J."/>
            <person name="Morrison M."/>
            <person name="Plugge C."/>
            <person name="Rohlin L."/>
            <person name="Scholten J."/>
            <person name="Sieber J."/>
            <person name="Stams A.J.M."/>
            <person name="Worm P."/>
            <person name="Henstra A.M."/>
            <person name="Richardson P."/>
        </authorList>
    </citation>
    <scope>NUCLEOTIDE SEQUENCE [LARGE SCALE GENOMIC DNA]</scope>
    <source>
        <strain evidence="8">DSM 10017 / MPOB</strain>
    </source>
</reference>
<evidence type="ECO:0000313" key="8">
    <source>
        <dbReference type="Proteomes" id="UP000001784"/>
    </source>
</evidence>
<dbReference type="EMBL" id="CP000478">
    <property type="protein sequence ID" value="ABK17003.1"/>
    <property type="molecule type" value="Genomic_DNA"/>
</dbReference>
<feature type="domain" description="4Fe-4S ferredoxin-type" evidence="6">
    <location>
        <begin position="356"/>
        <end position="386"/>
    </location>
</feature>
<proteinExistence type="predicted"/>
<evidence type="ECO:0000256" key="4">
    <source>
        <dbReference type="ARBA" id="ARBA00023004"/>
    </source>
</evidence>
<dbReference type="SUPFAM" id="SSF46548">
    <property type="entry name" value="alpha-helical ferredoxin"/>
    <property type="match status" value="2"/>
</dbReference>
<dbReference type="Pfam" id="PF14691">
    <property type="entry name" value="Fer4_20"/>
    <property type="match status" value="1"/>
</dbReference>
<accession>A0LHV1</accession>
<name>A0LHV1_SYNFM</name>
<dbReference type="InParanoid" id="A0LHV1"/>
<dbReference type="STRING" id="335543.Sfum_1311"/>
<evidence type="ECO:0000256" key="3">
    <source>
        <dbReference type="ARBA" id="ARBA00023002"/>
    </source>
</evidence>
<keyword evidence="4" id="KW-0408">Iron</keyword>
<dbReference type="GO" id="GO:0016491">
    <property type="term" value="F:oxidoreductase activity"/>
    <property type="evidence" value="ECO:0007669"/>
    <property type="project" value="UniProtKB-KW"/>
</dbReference>
<dbReference type="Proteomes" id="UP000001784">
    <property type="component" value="Chromosome"/>
</dbReference>
<dbReference type="eggNOG" id="COG0247">
    <property type="taxonomic scope" value="Bacteria"/>
</dbReference>
<dbReference type="GO" id="GO:0005886">
    <property type="term" value="C:plasma membrane"/>
    <property type="evidence" value="ECO:0007669"/>
    <property type="project" value="TreeGrafter"/>
</dbReference>
<protein>
    <submittedName>
        <fullName evidence="7">Aldehyde dehydrogenase, iron-sulfur subunit</fullName>
    </submittedName>
</protein>
<dbReference type="InterPro" id="IPR017900">
    <property type="entry name" value="4Fe4S_Fe_S_CS"/>
</dbReference>
<dbReference type="InterPro" id="IPR017896">
    <property type="entry name" value="4Fe4S_Fe-S-bd"/>
</dbReference>
<dbReference type="Pfam" id="PF13534">
    <property type="entry name" value="Fer4_17"/>
    <property type="match status" value="1"/>
</dbReference>
<dbReference type="eggNOG" id="COG1139">
    <property type="taxonomic scope" value="Bacteria"/>
</dbReference>
<dbReference type="InterPro" id="IPR004017">
    <property type="entry name" value="Cys_rich_dom"/>
</dbReference>
<dbReference type="PRINTS" id="PR00419">
    <property type="entry name" value="ADXRDTASE"/>
</dbReference>
<evidence type="ECO:0000256" key="1">
    <source>
        <dbReference type="ARBA" id="ARBA00022485"/>
    </source>
</evidence>
<dbReference type="GO" id="GO:0051539">
    <property type="term" value="F:4 iron, 4 sulfur cluster binding"/>
    <property type="evidence" value="ECO:0007669"/>
    <property type="project" value="UniProtKB-KW"/>
</dbReference>
<evidence type="ECO:0000259" key="6">
    <source>
        <dbReference type="PROSITE" id="PS51379"/>
    </source>
</evidence>
<keyword evidence="1" id="KW-0004">4Fe-4S</keyword>
<dbReference type="AlphaFoldDB" id="A0LHV1"/>
<dbReference type="InterPro" id="IPR036188">
    <property type="entry name" value="FAD/NAD-bd_sf"/>
</dbReference>
<dbReference type="Gene3D" id="3.50.50.60">
    <property type="entry name" value="FAD/NAD(P)-binding domain"/>
    <property type="match status" value="1"/>
</dbReference>
<evidence type="ECO:0000313" key="7">
    <source>
        <dbReference type="EMBL" id="ABK17003.1"/>
    </source>
</evidence>
<dbReference type="PROSITE" id="PS00198">
    <property type="entry name" value="4FE4S_FER_1"/>
    <property type="match status" value="1"/>
</dbReference>
<dbReference type="HOGENOM" id="CLU_363603_0_0_7"/>
<dbReference type="eggNOG" id="COG0493">
    <property type="taxonomic scope" value="Bacteria"/>
</dbReference>
<dbReference type="InterPro" id="IPR009051">
    <property type="entry name" value="Helical_ferredxn"/>
</dbReference>
<keyword evidence="5" id="KW-0411">Iron-sulfur</keyword>
<keyword evidence="3" id="KW-0560">Oxidoreductase</keyword>
<dbReference type="RefSeq" id="WP_011698174.1">
    <property type="nucleotide sequence ID" value="NC_008554.1"/>
</dbReference>
<dbReference type="KEGG" id="sfu:Sfum_1311"/>
<sequence>MEQDELRRLEDRCIQEHAPACSAACPLHVDVRAMTAETARGDFAAAARIFKKTVPFPGIISRVCDHPCQAVCKRREAGDAVSIRALERACLDRSSSLQEKIQALPRKDRRAAIVGGGLSGLTAAFDLGRKGYAVVVFERENRLGGSLWRFSGEDLPLRTAADDFLILKEVGVEIRLGTTVGKDIDFGELCAGFETVCLGLGENPPDSFALAVDREGKVDVDPATFSTSRAGVFAGGGMLRRDTNRSPIQSMADGRRAAISMDRYFQQVSLTAGRAGEGSYTTRLHTVTEGIVPLPVVPMADARQGYSADEAMQEAARCIQCQCLECVKVCEYLKSFGSYPRQYVRQIYNNLAIVMGHRHANKLINSCSLCGLCREVCPGGLHMGVVCREARQTLVRQGRMPPSAHDFPIRDMLFSNSDKCALVRRQPGVVTGRFLFFPGCQLTASYPEQVKRVYSLLREKLTGGVGLMLRCCGAPADWSGRDDLFREVMESFTESWREMGSPELILACSTCFETFKTRLPGTAVSSLWEILDRLGLPQTGRPGESPAVAVHDACSTRHEPFIHESVRNILGRLGMRVEELPLTRDRAECCGYGGLMFFANAELAGKVIDRRNARSSLDYVAYCAMCRDYLAKRGKRVAHLLDLVLGASMEEAVGRGVPVYSQRHENRARLKTSLLAELWGEGTPERESCGKIALSVSDRMRDIMEERLILVEDVLEVIEYAERTGNRLLNRETGHTLAHHKPASVTYWVEYSAEGDRFVIHNAYSHRMEIAEEFKS</sequence>
<dbReference type="Gene3D" id="1.10.1060.10">
    <property type="entry name" value="Alpha-helical ferredoxin"/>
    <property type="match status" value="2"/>
</dbReference>
<dbReference type="PANTHER" id="PTHR43255">
    <property type="entry name" value="IRON-SULFUR-BINDING OXIDOREDUCTASE FADF-RELATED-RELATED"/>
    <property type="match status" value="1"/>
</dbReference>
<dbReference type="PANTHER" id="PTHR43255:SF1">
    <property type="entry name" value="IRON-SULFUR-BINDING OXIDOREDUCTASE FADF-RELATED"/>
    <property type="match status" value="1"/>
</dbReference>
<dbReference type="InterPro" id="IPR051460">
    <property type="entry name" value="HdrC_iron-sulfur_subunit"/>
</dbReference>
<keyword evidence="2" id="KW-0479">Metal-binding</keyword>